<dbReference type="AlphaFoldDB" id="T1H1Y4"/>
<dbReference type="EMBL" id="CAQQ02386579">
    <property type="status" value="NOT_ANNOTATED_CDS"/>
    <property type="molecule type" value="Genomic_DNA"/>
</dbReference>
<dbReference type="HOGENOM" id="CLU_2186930_0_0_1"/>
<evidence type="ECO:0000313" key="1">
    <source>
        <dbReference type="EnsemblMetazoa" id="MESCA010208-PA"/>
    </source>
</evidence>
<evidence type="ECO:0000313" key="2">
    <source>
        <dbReference type="Proteomes" id="UP000015102"/>
    </source>
</evidence>
<reference evidence="1" key="2">
    <citation type="submission" date="2015-06" db="UniProtKB">
        <authorList>
            <consortium name="EnsemblMetazoa"/>
        </authorList>
    </citation>
    <scope>IDENTIFICATION</scope>
</reference>
<reference evidence="2" key="1">
    <citation type="submission" date="2013-02" db="EMBL/GenBank/DDBJ databases">
        <authorList>
            <person name="Hughes D."/>
        </authorList>
    </citation>
    <scope>NUCLEOTIDE SEQUENCE</scope>
    <source>
        <strain>Durham</strain>
        <strain evidence="2">NC isolate 2 -- Noor lab</strain>
    </source>
</reference>
<protein>
    <submittedName>
        <fullName evidence="1">Uncharacterized protein</fullName>
    </submittedName>
</protein>
<proteinExistence type="predicted"/>
<keyword evidence="2" id="KW-1185">Reference proteome</keyword>
<sequence>MDEQSEICGLCSPIAAVALHPEAVNIKIHKNGELMNFDFLLTTLWSGVICGLVYQKSISYNIFGLLHDCDSSTSHRCYVKSIRSMAYVTGNMVCLVSLGSILSGSTFED</sequence>
<accession>T1H1Y4</accession>
<dbReference type="EMBL" id="CAQQ02386580">
    <property type="status" value="NOT_ANNOTATED_CDS"/>
    <property type="molecule type" value="Genomic_DNA"/>
</dbReference>
<organism evidence="1 2">
    <name type="scientific">Megaselia scalaris</name>
    <name type="common">Humpbacked fly</name>
    <name type="synonym">Phora scalaris</name>
    <dbReference type="NCBI Taxonomy" id="36166"/>
    <lineage>
        <taxon>Eukaryota</taxon>
        <taxon>Metazoa</taxon>
        <taxon>Ecdysozoa</taxon>
        <taxon>Arthropoda</taxon>
        <taxon>Hexapoda</taxon>
        <taxon>Insecta</taxon>
        <taxon>Pterygota</taxon>
        <taxon>Neoptera</taxon>
        <taxon>Endopterygota</taxon>
        <taxon>Diptera</taxon>
        <taxon>Brachycera</taxon>
        <taxon>Muscomorpha</taxon>
        <taxon>Platypezoidea</taxon>
        <taxon>Phoridae</taxon>
        <taxon>Megaseliini</taxon>
        <taxon>Megaselia</taxon>
    </lineage>
</organism>
<dbReference type="EnsemblMetazoa" id="MESCA010208-RA">
    <property type="protein sequence ID" value="MESCA010208-PA"/>
    <property type="gene ID" value="MESCA010208"/>
</dbReference>
<name>T1H1Y4_MEGSC</name>
<dbReference type="Proteomes" id="UP000015102">
    <property type="component" value="Unassembled WGS sequence"/>
</dbReference>